<keyword evidence="1" id="KW-1133">Transmembrane helix</keyword>
<keyword evidence="3" id="KW-1185">Reference proteome</keyword>
<organism evidence="2 3">
    <name type="scientific">Algoriphagus oliviformis</name>
    <dbReference type="NCBI Taxonomy" id="2811231"/>
    <lineage>
        <taxon>Bacteria</taxon>
        <taxon>Pseudomonadati</taxon>
        <taxon>Bacteroidota</taxon>
        <taxon>Cytophagia</taxon>
        <taxon>Cytophagales</taxon>
        <taxon>Cyclobacteriaceae</taxon>
        <taxon>Algoriphagus</taxon>
    </lineage>
</organism>
<keyword evidence="1" id="KW-0812">Transmembrane</keyword>
<proteinExistence type="predicted"/>
<dbReference type="Proteomes" id="UP000664317">
    <property type="component" value="Unassembled WGS sequence"/>
</dbReference>
<gene>
    <name evidence="2" type="ORF">J0A68_13530</name>
</gene>
<evidence type="ECO:0000256" key="1">
    <source>
        <dbReference type="SAM" id="Phobius"/>
    </source>
</evidence>
<evidence type="ECO:0000313" key="2">
    <source>
        <dbReference type="EMBL" id="MBN7811968.1"/>
    </source>
</evidence>
<dbReference type="RefSeq" id="WP_206578744.1">
    <property type="nucleotide sequence ID" value="NZ_JAFKCT010000005.1"/>
</dbReference>
<feature type="transmembrane region" description="Helical" evidence="1">
    <location>
        <begin position="6"/>
        <end position="28"/>
    </location>
</feature>
<reference evidence="2 3" key="1">
    <citation type="submission" date="2021-03" db="EMBL/GenBank/DDBJ databases">
        <title>novel species isolated from a fishpond in China.</title>
        <authorList>
            <person name="Lu H."/>
            <person name="Cai Z."/>
        </authorList>
    </citation>
    <scope>NUCLEOTIDE SEQUENCE [LARGE SCALE GENOMIC DNA]</scope>
    <source>
        <strain evidence="2 3">H41</strain>
    </source>
</reference>
<protein>
    <submittedName>
        <fullName evidence="2">Uncharacterized protein</fullName>
    </submittedName>
</protein>
<accession>A0ABS3C4R1</accession>
<sequence length="163" mass="18465">MIDIDFPTLAVSSVLLLGVAAPFVSYTLKSKQAKKKFLGEFGQFAASLDLQSDIQEDWRQRYVLGLDKGKNTLLYFQNGEKPERLHIPLSEVSRAVIYQSHLNADQPGKPKTLDQLDLQLYFKSPTKKSLSLEIYRHENYSDQLGESVMAAKWAELINQSLSN</sequence>
<evidence type="ECO:0000313" key="3">
    <source>
        <dbReference type="Proteomes" id="UP000664317"/>
    </source>
</evidence>
<keyword evidence="1" id="KW-0472">Membrane</keyword>
<comment type="caution">
    <text evidence="2">The sequence shown here is derived from an EMBL/GenBank/DDBJ whole genome shotgun (WGS) entry which is preliminary data.</text>
</comment>
<name>A0ABS3C4R1_9BACT</name>
<dbReference type="EMBL" id="JAFKCT010000005">
    <property type="protein sequence ID" value="MBN7811968.1"/>
    <property type="molecule type" value="Genomic_DNA"/>
</dbReference>